<evidence type="ECO:0000313" key="3">
    <source>
        <dbReference type="Proteomes" id="UP000069850"/>
    </source>
</evidence>
<protein>
    <submittedName>
        <fullName evidence="2">Uncharacterized protein</fullName>
    </submittedName>
</protein>
<dbReference type="EMBL" id="LT158599">
    <property type="protein sequence ID" value="CVK32964.1"/>
    <property type="molecule type" value="Genomic_DNA"/>
</dbReference>
<organism evidence="2 3">
    <name type="scientific">Methanoculleus bourgensis</name>
    <dbReference type="NCBI Taxonomy" id="83986"/>
    <lineage>
        <taxon>Archaea</taxon>
        <taxon>Methanobacteriati</taxon>
        <taxon>Methanobacteriota</taxon>
        <taxon>Stenosarchaea group</taxon>
        <taxon>Methanomicrobia</taxon>
        <taxon>Methanomicrobiales</taxon>
        <taxon>Methanomicrobiaceae</taxon>
        <taxon>Methanoculleus</taxon>
    </lineage>
</organism>
<proteinExistence type="predicted"/>
<evidence type="ECO:0000313" key="2">
    <source>
        <dbReference type="EMBL" id="CVK32964.1"/>
    </source>
</evidence>
<sequence>MKALTAHRRAEALNSGRDYPDGGISPPPSNSLESQVHIAWRYLCRPVPVKRTPLDGGPRCGVRHYPELERIPTPTIHIYPSRNQP</sequence>
<dbReference type="Proteomes" id="UP000069850">
    <property type="component" value="Chromosome 1"/>
</dbReference>
<dbReference type="KEGG" id="mema:MMAB1_1751"/>
<feature type="region of interest" description="Disordered" evidence="1">
    <location>
        <begin position="1"/>
        <end position="31"/>
    </location>
</feature>
<name>A0A0X3BMZ5_9EURY</name>
<gene>
    <name evidence="2" type="ORF">MMAB1_1751</name>
</gene>
<dbReference type="AlphaFoldDB" id="A0A0X3BMZ5"/>
<accession>A0A0X3BMZ5</accession>
<reference evidence="2 3" key="1">
    <citation type="submission" date="2016-01" db="EMBL/GenBank/DDBJ databases">
        <authorList>
            <person name="Manzoor S."/>
        </authorList>
    </citation>
    <scope>NUCLEOTIDE SEQUENCE [LARGE SCALE GENOMIC DNA]</scope>
    <source>
        <strain evidence="2">Methanoculleus sp MAB1</strain>
    </source>
</reference>
<evidence type="ECO:0000256" key="1">
    <source>
        <dbReference type="SAM" id="MobiDB-lite"/>
    </source>
</evidence>